<evidence type="ECO:0000313" key="2">
    <source>
        <dbReference type="Proteomes" id="UP001153334"/>
    </source>
</evidence>
<accession>A0ACC2J7Q8</accession>
<name>A0ACC2J7Q8_9PEZI</name>
<sequence length="246" mass="27897">MSAGIELDHYVERGASREVHANTETEYDELRKKAREEVAKRQSCMDRAHEAYERGDGATAKQLSNEGKRHAAEADKYFKEASELIFDANNRNANSDSIDLHGLYVTEAQEKVEERIRRDQQAGKTHLHVIVGKGIHSANHVQKLKPAIEELCQNLGLQYATEENEGRIYVNLQGGDVNEMPPAPSHHTGHQNHSQQNHSNQQQYYPGQQGQHYGGQNHGHSQDDEQYDEVEKLVTKLIKKFCCTVM</sequence>
<proteinExistence type="predicted"/>
<keyword evidence="2" id="KW-1185">Reference proteome</keyword>
<comment type="caution">
    <text evidence="1">The sequence shown here is derived from an EMBL/GenBank/DDBJ whole genome shotgun (WGS) entry which is preliminary data.</text>
</comment>
<organism evidence="1 2">
    <name type="scientific">Nemania bipapillata</name>
    <dbReference type="NCBI Taxonomy" id="110536"/>
    <lineage>
        <taxon>Eukaryota</taxon>
        <taxon>Fungi</taxon>
        <taxon>Dikarya</taxon>
        <taxon>Ascomycota</taxon>
        <taxon>Pezizomycotina</taxon>
        <taxon>Sordariomycetes</taxon>
        <taxon>Xylariomycetidae</taxon>
        <taxon>Xylariales</taxon>
        <taxon>Xylariaceae</taxon>
        <taxon>Nemania</taxon>
    </lineage>
</organism>
<reference evidence="1" key="1">
    <citation type="submission" date="2022-11" db="EMBL/GenBank/DDBJ databases">
        <title>Genome Sequence of Nemania bipapillata.</title>
        <authorList>
            <person name="Buettner E."/>
        </authorList>
    </citation>
    <scope>NUCLEOTIDE SEQUENCE</scope>
    <source>
        <strain evidence="1">CP14</strain>
    </source>
</reference>
<protein>
    <submittedName>
        <fullName evidence="1">Uncharacterized protein</fullName>
    </submittedName>
</protein>
<dbReference type="EMBL" id="JAPESX010000081">
    <property type="protein sequence ID" value="KAJ8123465.1"/>
    <property type="molecule type" value="Genomic_DNA"/>
</dbReference>
<evidence type="ECO:0000313" key="1">
    <source>
        <dbReference type="EMBL" id="KAJ8123465.1"/>
    </source>
</evidence>
<gene>
    <name evidence="1" type="ORF">ONZ43_g601</name>
</gene>
<dbReference type="Proteomes" id="UP001153334">
    <property type="component" value="Unassembled WGS sequence"/>
</dbReference>